<dbReference type="AlphaFoldDB" id="A0A0A1TY62"/>
<evidence type="ECO:0000313" key="1">
    <source>
        <dbReference type="EMBL" id="ELP86457.1"/>
    </source>
</evidence>
<keyword evidence="2" id="KW-1185">Reference proteome</keyword>
<proteinExistence type="predicted"/>
<dbReference type="GeneID" id="14885420"/>
<protein>
    <submittedName>
        <fullName evidence="1">Uncharacterized protein</fullName>
    </submittedName>
</protein>
<dbReference type="OrthoDB" id="5919182at2759"/>
<sequence length="326" mass="36694">MYKRVLESLKNRMAIPKQKVTSSEAKRISVSYEAEQETVLMALLLKVGVESFTLMCPRKRSDNSQFLDILGISILGQQLNFQDYIEHLILASGKSIAKTSKNGVKYDKRNHNAATNNTLVALLEKAGFNIVFKNTKDSNVTLKMNRVNVISFGNLVLSWDVITSVGSKMNMKIKQIAQGSKKEENFVLTLATLDIADFIEQCTFTAHIDQKVLLEYINPMACSAQIEGNYTDTVTPFNTAVFNQSEVSSKVPKTILNEAKEEELPPVPLDDEVQQIEQFQQMVPAIFVDPISGLYYYYSCQPNLFVEGQNVIQQTENNEETFFTNA</sequence>
<name>A0A0A1TY62_ENTIV</name>
<dbReference type="EMBL" id="KB206969">
    <property type="protein sequence ID" value="ELP86457.1"/>
    <property type="molecule type" value="Genomic_DNA"/>
</dbReference>
<dbReference type="Proteomes" id="UP000014680">
    <property type="component" value="Unassembled WGS sequence"/>
</dbReference>
<dbReference type="OMA" id="YNERSAF"/>
<dbReference type="KEGG" id="eiv:EIN_032080"/>
<dbReference type="RefSeq" id="XP_004185803.1">
    <property type="nucleotide sequence ID" value="XM_004185755.1"/>
</dbReference>
<gene>
    <name evidence="1" type="ORF">EIN_032080</name>
</gene>
<dbReference type="VEuPathDB" id="AmoebaDB:EIN_032080"/>
<organism evidence="1 2">
    <name type="scientific">Entamoeba invadens IP1</name>
    <dbReference type="NCBI Taxonomy" id="370355"/>
    <lineage>
        <taxon>Eukaryota</taxon>
        <taxon>Amoebozoa</taxon>
        <taxon>Evosea</taxon>
        <taxon>Archamoebae</taxon>
        <taxon>Mastigamoebida</taxon>
        <taxon>Entamoebidae</taxon>
        <taxon>Entamoeba</taxon>
    </lineage>
</organism>
<evidence type="ECO:0000313" key="2">
    <source>
        <dbReference type="Proteomes" id="UP000014680"/>
    </source>
</evidence>
<accession>A0A0A1TY62</accession>
<reference evidence="1 2" key="1">
    <citation type="submission" date="2012-10" db="EMBL/GenBank/DDBJ databases">
        <authorList>
            <person name="Zafar N."/>
            <person name="Inman J."/>
            <person name="Hall N."/>
            <person name="Lorenzi H."/>
            <person name="Caler E."/>
        </authorList>
    </citation>
    <scope>NUCLEOTIDE SEQUENCE [LARGE SCALE GENOMIC DNA]</scope>
    <source>
        <strain evidence="1 2">IP1</strain>
    </source>
</reference>